<evidence type="ECO:0000313" key="2">
    <source>
        <dbReference type="EMBL" id="MBR7830889.1"/>
    </source>
</evidence>
<evidence type="ECO:0000313" key="3">
    <source>
        <dbReference type="Proteomes" id="UP000676325"/>
    </source>
</evidence>
<proteinExistence type="predicted"/>
<keyword evidence="3" id="KW-1185">Reference proteome</keyword>
<sequence>MLASDANASFTKTIAARFGVSVTTVINNWIKHERFPSAVGDARRNRTYPDREVEAWVREYRPAVWAAYQQGDAPYRSGDDPNELVDMREFARLRAARVGGEPAADEAMYAYITRKVIPDADRKPGDGGTPDVSTLKWKRSTVDQHIGAMRGRGNHTNSSRRPAAGAAAEGAPAPAKTSAAKKSAKAKK</sequence>
<dbReference type="RefSeq" id="WP_212522008.1">
    <property type="nucleotide sequence ID" value="NZ_JAGSOH010000164.1"/>
</dbReference>
<feature type="compositionally biased region" description="Low complexity" evidence="1">
    <location>
        <begin position="163"/>
        <end position="181"/>
    </location>
</feature>
<protein>
    <submittedName>
        <fullName evidence="2">Uncharacterized protein</fullName>
    </submittedName>
</protein>
<accession>A0A941EKR1</accession>
<name>A0A941EKR1_9ACTN</name>
<evidence type="ECO:0000256" key="1">
    <source>
        <dbReference type="SAM" id="MobiDB-lite"/>
    </source>
</evidence>
<feature type="region of interest" description="Disordered" evidence="1">
    <location>
        <begin position="118"/>
        <end position="188"/>
    </location>
</feature>
<organism evidence="2 3">
    <name type="scientific">Actinospica acidithermotolerans</name>
    <dbReference type="NCBI Taxonomy" id="2828514"/>
    <lineage>
        <taxon>Bacteria</taxon>
        <taxon>Bacillati</taxon>
        <taxon>Actinomycetota</taxon>
        <taxon>Actinomycetes</taxon>
        <taxon>Catenulisporales</taxon>
        <taxon>Actinospicaceae</taxon>
        <taxon>Actinospica</taxon>
    </lineage>
</organism>
<reference evidence="2" key="1">
    <citation type="submission" date="2021-04" db="EMBL/GenBank/DDBJ databases">
        <title>Genome based classification of Actinospica acidithermotolerans sp. nov., an actinobacterium isolated from an Indonesian hot spring.</title>
        <authorList>
            <person name="Kusuma A.B."/>
            <person name="Putra K.E."/>
            <person name="Nafisah S."/>
            <person name="Loh J."/>
            <person name="Nouioui I."/>
            <person name="Goodfellow M."/>
        </authorList>
    </citation>
    <scope>NUCLEOTIDE SEQUENCE</scope>
    <source>
        <strain evidence="2">MGRD01-02</strain>
    </source>
</reference>
<gene>
    <name evidence="2" type="ORF">KDK95_31585</name>
</gene>
<dbReference type="Proteomes" id="UP000676325">
    <property type="component" value="Unassembled WGS sequence"/>
</dbReference>
<dbReference type="EMBL" id="JAGSOH010000164">
    <property type="protein sequence ID" value="MBR7830889.1"/>
    <property type="molecule type" value="Genomic_DNA"/>
</dbReference>
<comment type="caution">
    <text evidence="2">The sequence shown here is derived from an EMBL/GenBank/DDBJ whole genome shotgun (WGS) entry which is preliminary data.</text>
</comment>
<dbReference type="AlphaFoldDB" id="A0A941EKR1"/>